<protein>
    <submittedName>
        <fullName evidence="1">Uncharacterized protein</fullName>
    </submittedName>
</protein>
<dbReference type="Proteomes" id="UP000784294">
    <property type="component" value="Unassembled WGS sequence"/>
</dbReference>
<sequence length="216" mass="22859">MYHIHGPTLEIRLHTMDSGLDSTNSIGLDVDDDAVLQSFLINDPPSSQPLSTSLSIHQSGTRPLLHLPFDTSSSSLPHLASAQMPVRKTAILPRVTSHCNLSLAVIPVTVTATASSNTFSTLPTTCAATNATRINSSAHAIVVNNSRSLATTTESTTASSALPDRLTHRLLPILPAPFPTVSVSQNPRSVIAMPRPIRREAVGALPGTVATNHLTR</sequence>
<proteinExistence type="predicted"/>
<dbReference type="EMBL" id="CAAALY010102511">
    <property type="protein sequence ID" value="VEL29372.1"/>
    <property type="molecule type" value="Genomic_DNA"/>
</dbReference>
<accession>A0A3S5FF41</accession>
<keyword evidence="2" id="KW-1185">Reference proteome</keyword>
<feature type="non-terminal residue" evidence="1">
    <location>
        <position position="1"/>
    </location>
</feature>
<gene>
    <name evidence="1" type="ORF">PXEA_LOCUS22812</name>
</gene>
<dbReference type="AlphaFoldDB" id="A0A3S5FF41"/>
<organism evidence="1 2">
    <name type="scientific">Protopolystoma xenopodis</name>
    <dbReference type="NCBI Taxonomy" id="117903"/>
    <lineage>
        <taxon>Eukaryota</taxon>
        <taxon>Metazoa</taxon>
        <taxon>Spiralia</taxon>
        <taxon>Lophotrochozoa</taxon>
        <taxon>Platyhelminthes</taxon>
        <taxon>Monogenea</taxon>
        <taxon>Polyopisthocotylea</taxon>
        <taxon>Polystomatidea</taxon>
        <taxon>Polystomatidae</taxon>
        <taxon>Protopolystoma</taxon>
    </lineage>
</organism>
<evidence type="ECO:0000313" key="2">
    <source>
        <dbReference type="Proteomes" id="UP000784294"/>
    </source>
</evidence>
<reference evidence="1" key="1">
    <citation type="submission" date="2018-11" db="EMBL/GenBank/DDBJ databases">
        <authorList>
            <consortium name="Pathogen Informatics"/>
        </authorList>
    </citation>
    <scope>NUCLEOTIDE SEQUENCE</scope>
</reference>
<evidence type="ECO:0000313" key="1">
    <source>
        <dbReference type="EMBL" id="VEL29372.1"/>
    </source>
</evidence>
<name>A0A3S5FF41_9PLAT</name>
<comment type="caution">
    <text evidence="1">The sequence shown here is derived from an EMBL/GenBank/DDBJ whole genome shotgun (WGS) entry which is preliminary data.</text>
</comment>